<evidence type="ECO:0000256" key="3">
    <source>
        <dbReference type="ARBA" id="ARBA00022448"/>
    </source>
</evidence>
<dbReference type="PANTHER" id="PTHR43776">
    <property type="entry name" value="TRANSPORT ATP-BINDING PROTEIN"/>
    <property type="match status" value="1"/>
</dbReference>
<dbReference type="InterPro" id="IPR003439">
    <property type="entry name" value="ABC_transporter-like_ATP-bd"/>
</dbReference>
<dbReference type="InterPro" id="IPR050319">
    <property type="entry name" value="ABC_transp_ATP-bind"/>
</dbReference>
<keyword evidence="7 10" id="KW-0067">ATP-binding</keyword>
<comment type="similarity">
    <text evidence="2">Belongs to the ABC transporter superfamily.</text>
</comment>
<feature type="domain" description="ABC transporter" evidence="9">
    <location>
        <begin position="4"/>
        <end position="254"/>
    </location>
</feature>
<keyword evidence="8" id="KW-0472">Membrane</keyword>
<dbReference type="GO" id="GO:0005886">
    <property type="term" value="C:plasma membrane"/>
    <property type="evidence" value="ECO:0007669"/>
    <property type="project" value="UniProtKB-SubCell"/>
</dbReference>
<keyword evidence="5" id="KW-0997">Cell inner membrane</keyword>
<dbReference type="GO" id="GO:0016887">
    <property type="term" value="F:ATP hydrolysis activity"/>
    <property type="evidence" value="ECO:0007669"/>
    <property type="project" value="InterPro"/>
</dbReference>
<keyword evidence="4" id="KW-1003">Cell membrane</keyword>
<evidence type="ECO:0000256" key="4">
    <source>
        <dbReference type="ARBA" id="ARBA00022475"/>
    </source>
</evidence>
<dbReference type="PANTHER" id="PTHR43776:SF4">
    <property type="entry name" value="PUTRESCINE EXPORT SYSTEM ATP-BINDING PROTEIN SAPF"/>
    <property type="match status" value="1"/>
</dbReference>
<evidence type="ECO:0000259" key="9">
    <source>
        <dbReference type="PROSITE" id="PS50893"/>
    </source>
</evidence>
<dbReference type="Proteomes" id="UP000063991">
    <property type="component" value="Chromosome"/>
</dbReference>
<accession>A0A126PZM5</accession>
<proteinExistence type="inferred from homology"/>
<dbReference type="EMBL" id="CP014323">
    <property type="protein sequence ID" value="AMJ97639.1"/>
    <property type="molecule type" value="Genomic_DNA"/>
</dbReference>
<dbReference type="OrthoDB" id="9784450at2"/>
<dbReference type="AlphaFoldDB" id="A0A126PZM5"/>
<name>A0A126PZM5_ALTMA</name>
<dbReference type="InterPro" id="IPR027417">
    <property type="entry name" value="P-loop_NTPase"/>
</dbReference>
<dbReference type="SUPFAM" id="SSF52540">
    <property type="entry name" value="P-loop containing nucleoside triphosphate hydrolases"/>
    <property type="match status" value="1"/>
</dbReference>
<protein>
    <submittedName>
        <fullName evidence="10">Peptide ABC transporter ATP-binding protein</fullName>
    </submittedName>
</protein>
<evidence type="ECO:0000313" key="10">
    <source>
        <dbReference type="EMBL" id="AMJ97639.1"/>
    </source>
</evidence>
<dbReference type="Pfam" id="PF00005">
    <property type="entry name" value="ABC_tran"/>
    <property type="match status" value="1"/>
</dbReference>
<evidence type="ECO:0000256" key="6">
    <source>
        <dbReference type="ARBA" id="ARBA00022741"/>
    </source>
</evidence>
<dbReference type="Gene3D" id="3.40.50.300">
    <property type="entry name" value="P-loop containing nucleotide triphosphate hydrolases"/>
    <property type="match status" value="1"/>
</dbReference>
<dbReference type="GO" id="GO:0005524">
    <property type="term" value="F:ATP binding"/>
    <property type="evidence" value="ECO:0007669"/>
    <property type="project" value="UniProtKB-KW"/>
</dbReference>
<evidence type="ECO:0000256" key="1">
    <source>
        <dbReference type="ARBA" id="ARBA00004417"/>
    </source>
</evidence>
<keyword evidence="3" id="KW-0813">Transport</keyword>
<keyword evidence="6" id="KW-0547">Nucleotide-binding</keyword>
<dbReference type="SMART" id="SM00382">
    <property type="entry name" value="AAA"/>
    <property type="match status" value="1"/>
</dbReference>
<reference evidence="10 11" key="1">
    <citation type="submission" date="2015-12" db="EMBL/GenBank/DDBJ databases">
        <authorList>
            <person name="Shamseldin A."/>
            <person name="Moawad H."/>
            <person name="Abd El-Rahim W.M."/>
            <person name="Sadowsky M.J."/>
        </authorList>
    </citation>
    <scope>NUCLEOTIDE SEQUENCE [LARGE SCALE GENOMIC DNA]</scope>
    <source>
        <strain evidence="10 11">D7</strain>
    </source>
</reference>
<evidence type="ECO:0000313" key="11">
    <source>
        <dbReference type="Proteomes" id="UP000063991"/>
    </source>
</evidence>
<dbReference type="PROSITE" id="PS50893">
    <property type="entry name" value="ABC_TRANSPORTER_2"/>
    <property type="match status" value="1"/>
</dbReference>
<evidence type="ECO:0000256" key="7">
    <source>
        <dbReference type="ARBA" id="ARBA00022840"/>
    </source>
</evidence>
<evidence type="ECO:0000256" key="5">
    <source>
        <dbReference type="ARBA" id="ARBA00022519"/>
    </source>
</evidence>
<gene>
    <name evidence="10" type="ORF">AVL55_05370</name>
</gene>
<evidence type="ECO:0000256" key="8">
    <source>
        <dbReference type="ARBA" id="ARBA00023136"/>
    </source>
</evidence>
<organism evidence="10 11">
    <name type="scientific">Alteromonas macleodii</name>
    <name type="common">Pseudoalteromonas macleodii</name>
    <dbReference type="NCBI Taxonomy" id="28108"/>
    <lineage>
        <taxon>Bacteria</taxon>
        <taxon>Pseudomonadati</taxon>
        <taxon>Pseudomonadota</taxon>
        <taxon>Gammaproteobacteria</taxon>
        <taxon>Alteromonadales</taxon>
        <taxon>Alteromonadaceae</taxon>
        <taxon>Alteromonas/Salinimonas group</taxon>
        <taxon>Alteromonas</taxon>
    </lineage>
</organism>
<evidence type="ECO:0000256" key="2">
    <source>
        <dbReference type="ARBA" id="ARBA00005417"/>
    </source>
</evidence>
<dbReference type="RefSeq" id="WP_014978626.1">
    <property type="nucleotide sequence ID" value="NZ_CP014323.1"/>
</dbReference>
<dbReference type="GO" id="GO:0055085">
    <property type="term" value="P:transmembrane transport"/>
    <property type="evidence" value="ECO:0007669"/>
    <property type="project" value="UniProtKB-ARBA"/>
</dbReference>
<dbReference type="CDD" id="cd03257">
    <property type="entry name" value="ABC_NikE_OppD_transporters"/>
    <property type="match status" value="1"/>
</dbReference>
<dbReference type="InterPro" id="IPR003593">
    <property type="entry name" value="AAA+_ATPase"/>
</dbReference>
<sequence length="268" mass="30524">MDIMQVKDLTFIHNERKRWLKRPEVFQLGPVNLSVKRGETIAIIGENRSGKSLLAKLLVGALPADAGEIEINTHKYLAKYQSKDSQQKRTHDIRMILQHSSESMNPSVPVGKILDEPLRLNTGLSEAERKPIIEDMLVKVGLLREHYYFYRHMLSDGQQQRVALARAIVLKPKVLVADEPFAALDPSIRSQTVNLILKLQQELGLAFIFISHNLGIVRHIADRVIVMEGGEIVEEGKTETIFRWPQHTRTKKLVTAYQSLVPQNTIRE</sequence>
<comment type="subcellular location">
    <subcellularLocation>
        <location evidence="1">Cell inner membrane</location>
        <topology evidence="1">Peripheral membrane protein</topology>
    </subcellularLocation>
</comment>